<proteinExistence type="predicted"/>
<sequence>MSLKHPATLKLCRWLPGCPLPQLVGDPLLLLWHRRHRIAPPRTLPRRISPALLGAIQQIISATIREQVAELARARIATPSDIDAPKEEVEGDIPVLIP</sequence>
<evidence type="ECO:0000313" key="1">
    <source>
        <dbReference type="EMBL" id="KAL0303110.1"/>
    </source>
</evidence>
<organism evidence="1">
    <name type="scientific">Sesamum radiatum</name>
    <name type="common">Black benniseed</name>
    <dbReference type="NCBI Taxonomy" id="300843"/>
    <lineage>
        <taxon>Eukaryota</taxon>
        <taxon>Viridiplantae</taxon>
        <taxon>Streptophyta</taxon>
        <taxon>Embryophyta</taxon>
        <taxon>Tracheophyta</taxon>
        <taxon>Spermatophyta</taxon>
        <taxon>Magnoliopsida</taxon>
        <taxon>eudicotyledons</taxon>
        <taxon>Gunneridae</taxon>
        <taxon>Pentapetalae</taxon>
        <taxon>asterids</taxon>
        <taxon>lamiids</taxon>
        <taxon>Lamiales</taxon>
        <taxon>Pedaliaceae</taxon>
        <taxon>Sesamum</taxon>
    </lineage>
</organism>
<dbReference type="EMBL" id="JACGWJ010000029">
    <property type="protein sequence ID" value="KAL0303110.1"/>
    <property type="molecule type" value="Genomic_DNA"/>
</dbReference>
<reference evidence="1" key="1">
    <citation type="submission" date="2020-06" db="EMBL/GenBank/DDBJ databases">
        <authorList>
            <person name="Li T."/>
            <person name="Hu X."/>
            <person name="Zhang T."/>
            <person name="Song X."/>
            <person name="Zhang H."/>
            <person name="Dai N."/>
            <person name="Sheng W."/>
            <person name="Hou X."/>
            <person name="Wei L."/>
        </authorList>
    </citation>
    <scope>NUCLEOTIDE SEQUENCE</scope>
    <source>
        <strain evidence="1">G02</strain>
        <tissue evidence="1">Leaf</tissue>
    </source>
</reference>
<protein>
    <submittedName>
        <fullName evidence="1">Uncharacterized protein</fullName>
    </submittedName>
</protein>
<reference evidence="1" key="2">
    <citation type="journal article" date="2024" name="Plant">
        <title>Genomic evolution and insights into agronomic trait innovations of Sesamum species.</title>
        <authorList>
            <person name="Miao H."/>
            <person name="Wang L."/>
            <person name="Qu L."/>
            <person name="Liu H."/>
            <person name="Sun Y."/>
            <person name="Le M."/>
            <person name="Wang Q."/>
            <person name="Wei S."/>
            <person name="Zheng Y."/>
            <person name="Lin W."/>
            <person name="Duan Y."/>
            <person name="Cao H."/>
            <person name="Xiong S."/>
            <person name="Wang X."/>
            <person name="Wei L."/>
            <person name="Li C."/>
            <person name="Ma Q."/>
            <person name="Ju M."/>
            <person name="Zhao R."/>
            <person name="Li G."/>
            <person name="Mu C."/>
            <person name="Tian Q."/>
            <person name="Mei H."/>
            <person name="Zhang T."/>
            <person name="Gao T."/>
            <person name="Zhang H."/>
        </authorList>
    </citation>
    <scope>NUCLEOTIDE SEQUENCE</scope>
    <source>
        <strain evidence="1">G02</strain>
    </source>
</reference>
<name>A0AAW2K830_SESRA</name>
<dbReference type="AlphaFoldDB" id="A0AAW2K830"/>
<accession>A0AAW2K830</accession>
<comment type="caution">
    <text evidence="1">The sequence shown here is derived from an EMBL/GenBank/DDBJ whole genome shotgun (WGS) entry which is preliminary data.</text>
</comment>
<gene>
    <name evidence="1" type="ORF">Sradi_6179100</name>
</gene>